<dbReference type="Gene3D" id="3.30.465.10">
    <property type="match status" value="1"/>
</dbReference>
<dbReference type="Pfam" id="PF02913">
    <property type="entry name" value="FAD-oxidase_C"/>
    <property type="match status" value="1"/>
</dbReference>
<dbReference type="GO" id="GO:0022904">
    <property type="term" value="P:respiratory electron transport chain"/>
    <property type="evidence" value="ECO:0007669"/>
    <property type="project" value="TreeGrafter"/>
</dbReference>
<organism evidence="6 7">
    <name type="scientific">Simplicispira hankyongi</name>
    <dbReference type="NCBI Taxonomy" id="2315688"/>
    <lineage>
        <taxon>Bacteria</taxon>
        <taxon>Pseudomonadati</taxon>
        <taxon>Pseudomonadota</taxon>
        <taxon>Betaproteobacteria</taxon>
        <taxon>Burkholderiales</taxon>
        <taxon>Comamonadaceae</taxon>
        <taxon>Simplicispira</taxon>
    </lineage>
</organism>
<dbReference type="PANTHER" id="PTHR43716">
    <property type="entry name" value="D-2-HYDROXYGLUTARATE DEHYDROGENASE, MITOCHONDRIAL"/>
    <property type="match status" value="1"/>
</dbReference>
<dbReference type="InterPro" id="IPR016166">
    <property type="entry name" value="FAD-bd_PCMH"/>
</dbReference>
<sequence length="472" mass="50286">MSDFLATLRSLVGPAHVLTEGDLSAYERDWRGRLHGKALAVVRPANTDEVAGVVRACAAFGVPMVPQGGNTSLSVGSTPDTSGREVVLSLTRMNAVRDTDQANLTMTVEAGCVLQNVQAAAEAAGLLFPLSLAAEGSCTIGGNLGTNAGGTQVLRYGNTRELCLGLEVVTPQGEVWNGLKGLRKDNTGYDLRNLMIGSEGTLGVITAATLKLFPRPAARLTAWAAVPSMEQAVALLSLAQRSLGADLTGFEVMGRFALSLVDKHMPQLRVPFLEQEAAQYGVLLENSDSESEEHARARFEALLESAFEADCVLDAVVAESIAQAQQLWHIRESIPLAQAQEGLNIKHDISVPISRIPAFVNDTDARLAREIPGVRLVNFGHLGDGNLHYNVQAPEGCDAAAFLREREGDVNDLVYAAVAQFGGSFSAEHGVGALKVDTLSQYQSPVALAMMRQVKQALDPQNLMNPGRVLKL</sequence>
<dbReference type="GO" id="GO:0003824">
    <property type="term" value="F:catalytic activity"/>
    <property type="evidence" value="ECO:0007669"/>
    <property type="project" value="InterPro"/>
</dbReference>
<comment type="similarity">
    <text evidence="2">Belongs to the FAD-binding oxidoreductase/transferase type 4 family.</text>
</comment>
<gene>
    <name evidence="6" type="ORF">D3F03_00460</name>
</gene>
<dbReference type="Gene3D" id="3.30.70.2740">
    <property type="match status" value="1"/>
</dbReference>
<accession>A0A398C896</accession>
<comment type="caution">
    <text evidence="6">The sequence shown here is derived from an EMBL/GenBank/DDBJ whole genome shotgun (WGS) entry which is preliminary data.</text>
</comment>
<dbReference type="SUPFAM" id="SSF55103">
    <property type="entry name" value="FAD-linked oxidases, C-terminal domain"/>
    <property type="match status" value="1"/>
</dbReference>
<dbReference type="PROSITE" id="PS51387">
    <property type="entry name" value="FAD_PCMH"/>
    <property type="match status" value="1"/>
</dbReference>
<name>A0A398C896_9BURK</name>
<evidence type="ECO:0000313" key="7">
    <source>
        <dbReference type="Proteomes" id="UP000266302"/>
    </source>
</evidence>
<keyword evidence="4" id="KW-0274">FAD</keyword>
<dbReference type="InterPro" id="IPR016171">
    <property type="entry name" value="Vanillyl_alc_oxidase_C-sub2"/>
</dbReference>
<dbReference type="InterPro" id="IPR016167">
    <property type="entry name" value="FAD-bd_PCMH_sub1"/>
</dbReference>
<dbReference type="InterPro" id="IPR016164">
    <property type="entry name" value="FAD-linked_Oxase-like_C"/>
</dbReference>
<dbReference type="EMBL" id="QXJC01000001">
    <property type="protein sequence ID" value="RID98969.1"/>
    <property type="molecule type" value="Genomic_DNA"/>
</dbReference>
<protein>
    <submittedName>
        <fullName evidence="6">FAD-binding oxidoreductase</fullName>
    </submittedName>
</protein>
<dbReference type="Proteomes" id="UP000266302">
    <property type="component" value="Unassembled WGS sequence"/>
</dbReference>
<dbReference type="SUPFAM" id="SSF56176">
    <property type="entry name" value="FAD-binding/transporter-associated domain-like"/>
    <property type="match status" value="1"/>
</dbReference>
<dbReference type="InterPro" id="IPR006094">
    <property type="entry name" value="Oxid_FAD_bind_N"/>
</dbReference>
<keyword evidence="3" id="KW-0285">Flavoprotein</keyword>
<dbReference type="InterPro" id="IPR004113">
    <property type="entry name" value="FAD-bd_oxidored_4_C"/>
</dbReference>
<keyword evidence="7" id="KW-1185">Reference proteome</keyword>
<evidence type="ECO:0000256" key="3">
    <source>
        <dbReference type="ARBA" id="ARBA00022630"/>
    </source>
</evidence>
<dbReference type="Gene3D" id="3.30.43.10">
    <property type="entry name" value="Uridine Diphospho-n-acetylenolpyruvylglucosamine Reductase, domain 2"/>
    <property type="match status" value="1"/>
</dbReference>
<dbReference type="OrthoDB" id="8712194at2"/>
<reference evidence="6 7" key="1">
    <citation type="submission" date="2018-09" db="EMBL/GenBank/DDBJ databases">
        <title>Draft genome of Simplicispira sp. NY-02.</title>
        <authorList>
            <person name="Im W.T."/>
        </authorList>
    </citation>
    <scope>NUCLEOTIDE SEQUENCE [LARGE SCALE GENOMIC DNA]</scope>
    <source>
        <strain evidence="6 7">NY-02</strain>
    </source>
</reference>
<proteinExistence type="inferred from homology"/>
<dbReference type="InterPro" id="IPR016169">
    <property type="entry name" value="FAD-bd_PCMH_sub2"/>
</dbReference>
<dbReference type="InterPro" id="IPR051264">
    <property type="entry name" value="FAD-oxidored/transferase_4"/>
</dbReference>
<evidence type="ECO:0000256" key="2">
    <source>
        <dbReference type="ARBA" id="ARBA00008000"/>
    </source>
</evidence>
<comment type="cofactor">
    <cofactor evidence="1">
        <name>FAD</name>
        <dbReference type="ChEBI" id="CHEBI:57692"/>
    </cofactor>
</comment>
<evidence type="ECO:0000259" key="5">
    <source>
        <dbReference type="PROSITE" id="PS51387"/>
    </source>
</evidence>
<feature type="domain" description="FAD-binding PCMH-type" evidence="5">
    <location>
        <begin position="34"/>
        <end position="215"/>
    </location>
</feature>
<evidence type="ECO:0000256" key="1">
    <source>
        <dbReference type="ARBA" id="ARBA00001974"/>
    </source>
</evidence>
<evidence type="ECO:0000256" key="4">
    <source>
        <dbReference type="ARBA" id="ARBA00022827"/>
    </source>
</evidence>
<dbReference type="InterPro" id="IPR036318">
    <property type="entry name" value="FAD-bd_PCMH-like_sf"/>
</dbReference>
<dbReference type="Gene3D" id="1.10.45.10">
    <property type="entry name" value="Vanillyl-alcohol Oxidase, Chain A, domain 4"/>
    <property type="match status" value="1"/>
</dbReference>
<evidence type="ECO:0000313" key="6">
    <source>
        <dbReference type="EMBL" id="RID98969.1"/>
    </source>
</evidence>
<dbReference type="PANTHER" id="PTHR43716:SF2">
    <property type="entry name" value="BLL6224 PROTEIN"/>
    <property type="match status" value="1"/>
</dbReference>
<dbReference type="AlphaFoldDB" id="A0A398C896"/>
<dbReference type="Gene3D" id="3.30.70.2190">
    <property type="match status" value="1"/>
</dbReference>
<dbReference type="Pfam" id="PF01565">
    <property type="entry name" value="FAD_binding_4"/>
    <property type="match status" value="1"/>
</dbReference>
<dbReference type="GO" id="GO:0071949">
    <property type="term" value="F:FAD binding"/>
    <property type="evidence" value="ECO:0007669"/>
    <property type="project" value="InterPro"/>
</dbReference>
<dbReference type="FunFam" id="1.10.45.10:FF:000001">
    <property type="entry name" value="D-lactate dehydrogenase mitochondrial"/>
    <property type="match status" value="1"/>
</dbReference>
<dbReference type="RefSeq" id="WP_119107420.1">
    <property type="nucleotide sequence ID" value="NZ_QXJC01000001.1"/>
</dbReference>